<dbReference type="eggNOG" id="COG3609">
    <property type="taxonomic scope" value="Bacteria"/>
</dbReference>
<dbReference type="SUPFAM" id="SSF47598">
    <property type="entry name" value="Ribbon-helix-helix"/>
    <property type="match status" value="1"/>
</dbReference>
<organism evidence="3 4">
    <name type="scientific">Singulisphaera acidiphila (strain ATCC BAA-1392 / DSM 18658 / VKM B-2454 / MOB10)</name>
    <dbReference type="NCBI Taxonomy" id="886293"/>
    <lineage>
        <taxon>Bacteria</taxon>
        <taxon>Pseudomonadati</taxon>
        <taxon>Planctomycetota</taxon>
        <taxon>Planctomycetia</taxon>
        <taxon>Isosphaerales</taxon>
        <taxon>Isosphaeraceae</taxon>
        <taxon>Singulisphaera</taxon>
    </lineage>
</organism>
<dbReference type="Pfam" id="PF03693">
    <property type="entry name" value="ParD_antitoxin"/>
    <property type="match status" value="1"/>
</dbReference>
<dbReference type="GO" id="GO:0006355">
    <property type="term" value="P:regulation of DNA-templated transcription"/>
    <property type="evidence" value="ECO:0007669"/>
    <property type="project" value="InterPro"/>
</dbReference>
<dbReference type="PANTHER" id="PTHR36582">
    <property type="entry name" value="ANTITOXIN PARD"/>
    <property type="match status" value="1"/>
</dbReference>
<dbReference type="Proteomes" id="UP000010798">
    <property type="component" value="Chromosome"/>
</dbReference>
<accession>L0DE51</accession>
<dbReference type="InterPro" id="IPR022789">
    <property type="entry name" value="ParD"/>
</dbReference>
<dbReference type="InterPro" id="IPR038296">
    <property type="entry name" value="ParD_sf"/>
</dbReference>
<gene>
    <name evidence="3" type="ordered locus">Sinac_3256</name>
</gene>
<evidence type="ECO:0000256" key="2">
    <source>
        <dbReference type="ARBA" id="ARBA00022649"/>
    </source>
</evidence>
<dbReference type="EMBL" id="CP003364">
    <property type="protein sequence ID" value="AGA27527.1"/>
    <property type="molecule type" value="Genomic_DNA"/>
</dbReference>
<dbReference type="Gene3D" id="6.10.10.120">
    <property type="entry name" value="Antitoxin ParD1-like"/>
    <property type="match status" value="1"/>
</dbReference>
<dbReference type="OrthoDB" id="281460at2"/>
<comment type="similarity">
    <text evidence="1">Belongs to the ParD antitoxin family.</text>
</comment>
<evidence type="ECO:0000256" key="1">
    <source>
        <dbReference type="ARBA" id="ARBA00008580"/>
    </source>
</evidence>
<dbReference type="NCBIfam" id="TIGR02606">
    <property type="entry name" value="antidote_CC2985"/>
    <property type="match status" value="1"/>
</dbReference>
<sequence>MTINLSVEREQFIRSLVQGGRYASENEVIEEALRLLELRDQKHAEDKERIEALLIEGLDSGPSTPMTTQDWDDIEREGKRILATRRDRMAQ</sequence>
<dbReference type="STRING" id="886293.Sinac_3256"/>
<proteinExistence type="inferred from homology"/>
<dbReference type="RefSeq" id="WP_015246673.1">
    <property type="nucleotide sequence ID" value="NC_019892.1"/>
</dbReference>
<dbReference type="KEGG" id="saci:Sinac_3256"/>
<name>L0DE51_SINAD</name>
<dbReference type="HOGENOM" id="CLU_144805_4_2_0"/>
<dbReference type="InterPro" id="IPR010985">
    <property type="entry name" value="Ribbon_hlx_hlx"/>
</dbReference>
<evidence type="ECO:0000313" key="3">
    <source>
        <dbReference type="EMBL" id="AGA27527.1"/>
    </source>
</evidence>
<dbReference type="AlphaFoldDB" id="L0DE51"/>
<dbReference type="PANTHER" id="PTHR36582:SF2">
    <property type="entry name" value="ANTITOXIN PARD"/>
    <property type="match status" value="1"/>
</dbReference>
<keyword evidence="2" id="KW-1277">Toxin-antitoxin system</keyword>
<protein>
    <submittedName>
        <fullName evidence="3">Putative addiction module antidote protein, CC2985 family</fullName>
    </submittedName>
</protein>
<evidence type="ECO:0000313" key="4">
    <source>
        <dbReference type="Proteomes" id="UP000010798"/>
    </source>
</evidence>
<reference evidence="3 4" key="1">
    <citation type="submission" date="2012-02" db="EMBL/GenBank/DDBJ databases">
        <title>Complete sequence of chromosome of Singulisphaera acidiphila DSM 18658.</title>
        <authorList>
            <consortium name="US DOE Joint Genome Institute (JGI-PGF)"/>
            <person name="Lucas S."/>
            <person name="Copeland A."/>
            <person name="Lapidus A."/>
            <person name="Glavina del Rio T."/>
            <person name="Dalin E."/>
            <person name="Tice H."/>
            <person name="Bruce D."/>
            <person name="Goodwin L."/>
            <person name="Pitluck S."/>
            <person name="Peters L."/>
            <person name="Ovchinnikova G."/>
            <person name="Chertkov O."/>
            <person name="Kyrpides N."/>
            <person name="Mavromatis K."/>
            <person name="Ivanova N."/>
            <person name="Brettin T."/>
            <person name="Detter J.C."/>
            <person name="Han C."/>
            <person name="Larimer F."/>
            <person name="Land M."/>
            <person name="Hauser L."/>
            <person name="Markowitz V."/>
            <person name="Cheng J.-F."/>
            <person name="Hugenholtz P."/>
            <person name="Woyke T."/>
            <person name="Wu D."/>
            <person name="Tindall B."/>
            <person name="Pomrenke H."/>
            <person name="Brambilla E."/>
            <person name="Klenk H.-P."/>
            <person name="Eisen J.A."/>
        </authorList>
    </citation>
    <scope>NUCLEOTIDE SEQUENCE [LARGE SCALE GENOMIC DNA]</scope>
    <source>
        <strain evidence="4">ATCC BAA-1392 / DSM 18658 / VKM B-2454 / MOB10</strain>
    </source>
</reference>
<keyword evidence="4" id="KW-1185">Reference proteome</keyword>